<feature type="chain" id="PRO_5040460929" evidence="3">
    <location>
        <begin position="22"/>
        <end position="468"/>
    </location>
</feature>
<protein>
    <submittedName>
        <fullName evidence="5">Chondroitin AC/alginate lyase</fullName>
    </submittedName>
</protein>
<dbReference type="InterPro" id="IPR008397">
    <property type="entry name" value="Alginate_lyase_dom"/>
</dbReference>
<organism evidence="5 6">
    <name type="scientific">Collybia nuda</name>
    <dbReference type="NCBI Taxonomy" id="64659"/>
    <lineage>
        <taxon>Eukaryota</taxon>
        <taxon>Fungi</taxon>
        <taxon>Dikarya</taxon>
        <taxon>Basidiomycota</taxon>
        <taxon>Agaricomycotina</taxon>
        <taxon>Agaricomycetes</taxon>
        <taxon>Agaricomycetidae</taxon>
        <taxon>Agaricales</taxon>
        <taxon>Tricholomatineae</taxon>
        <taxon>Clitocybaceae</taxon>
        <taxon>Collybia</taxon>
    </lineage>
</organism>
<keyword evidence="2 5" id="KW-0456">Lyase</keyword>
<dbReference type="OrthoDB" id="63533at2759"/>
<evidence type="ECO:0000256" key="1">
    <source>
        <dbReference type="ARBA" id="ARBA00022729"/>
    </source>
</evidence>
<sequence>MRSSLFSAYISLLLGSHAVSALTSYANDFVDPDFILAGKFGNNTLAAQATIRSWAAELAGQGPWTVMSKAVAPPNGDKHDYMSWAPYWWPDCSGVGNTTELAPEQIWKECKYVSRDGLFNPDGRLINDVGNFQSLSDAVLYNAIAHSFEGTPSSSYSKTAVSFIKAWFLDPDTRMNPNLNFAQMQRGPTGQTGSHTGILDLKGMAKIASGIIILRKGGNTDWTTDLDNQMNAWSKEFITWLETAQIALEEGHADNNHGTFYYNQLAALKIMVNDNPGALNVTNTYFSSQYLFQIKANGEQVRSRPLEAIRTRPYHYRAYNLAAMITNARLAAYAGDINVWNKTTTEGATIKTALDFAMTIPASASKETTYTTELYPSIAAVAAVYGDPGDKYAAFLQKGAAYAVEAYFLWNQPLAGGEAESAALTAAPSITGTGKNAKATGVGENSALGLSWSWLGVVSAVAAGVLTL</sequence>
<keyword evidence="6" id="KW-1185">Reference proteome</keyword>
<name>A0A9P5XUN7_9AGAR</name>
<feature type="domain" description="Alginate lyase" evidence="4">
    <location>
        <begin position="66"/>
        <end position="359"/>
    </location>
</feature>
<evidence type="ECO:0000256" key="3">
    <source>
        <dbReference type="SAM" id="SignalP"/>
    </source>
</evidence>
<gene>
    <name evidence="5" type="ORF">BDZ94DRAFT_1174725</name>
</gene>
<dbReference type="Pfam" id="PF05426">
    <property type="entry name" value="Alginate_lyase"/>
    <property type="match status" value="1"/>
</dbReference>
<evidence type="ECO:0000313" key="6">
    <source>
        <dbReference type="Proteomes" id="UP000807353"/>
    </source>
</evidence>
<dbReference type="GO" id="GO:0042597">
    <property type="term" value="C:periplasmic space"/>
    <property type="evidence" value="ECO:0007669"/>
    <property type="project" value="InterPro"/>
</dbReference>
<proteinExistence type="predicted"/>
<evidence type="ECO:0000313" key="5">
    <source>
        <dbReference type="EMBL" id="KAF9457908.1"/>
    </source>
</evidence>
<reference evidence="5" key="1">
    <citation type="submission" date="2020-11" db="EMBL/GenBank/DDBJ databases">
        <authorList>
            <consortium name="DOE Joint Genome Institute"/>
            <person name="Ahrendt S."/>
            <person name="Riley R."/>
            <person name="Andreopoulos W."/>
            <person name="Labutti K."/>
            <person name="Pangilinan J."/>
            <person name="Ruiz-Duenas F.J."/>
            <person name="Barrasa J.M."/>
            <person name="Sanchez-Garcia M."/>
            <person name="Camarero S."/>
            <person name="Miyauchi S."/>
            <person name="Serrano A."/>
            <person name="Linde D."/>
            <person name="Babiker R."/>
            <person name="Drula E."/>
            <person name="Ayuso-Fernandez I."/>
            <person name="Pacheco R."/>
            <person name="Padilla G."/>
            <person name="Ferreira P."/>
            <person name="Barriuso J."/>
            <person name="Kellner H."/>
            <person name="Castanera R."/>
            <person name="Alfaro M."/>
            <person name="Ramirez L."/>
            <person name="Pisabarro A.G."/>
            <person name="Kuo A."/>
            <person name="Tritt A."/>
            <person name="Lipzen A."/>
            <person name="He G."/>
            <person name="Yan M."/>
            <person name="Ng V."/>
            <person name="Cullen D."/>
            <person name="Martin F."/>
            <person name="Rosso M.-N."/>
            <person name="Henrissat B."/>
            <person name="Hibbett D."/>
            <person name="Martinez A.T."/>
            <person name="Grigoriev I.V."/>
        </authorList>
    </citation>
    <scope>NUCLEOTIDE SEQUENCE</scope>
    <source>
        <strain evidence="5">CBS 247.69</strain>
    </source>
</reference>
<dbReference type="Gene3D" id="1.50.10.100">
    <property type="entry name" value="Chondroitin AC/alginate lyase"/>
    <property type="match status" value="1"/>
</dbReference>
<dbReference type="InterPro" id="IPR008929">
    <property type="entry name" value="Chondroitin_lyas"/>
</dbReference>
<accession>A0A9P5XUN7</accession>
<evidence type="ECO:0000259" key="4">
    <source>
        <dbReference type="Pfam" id="PF05426"/>
    </source>
</evidence>
<dbReference type="Proteomes" id="UP000807353">
    <property type="component" value="Unassembled WGS sequence"/>
</dbReference>
<comment type="caution">
    <text evidence="5">The sequence shown here is derived from an EMBL/GenBank/DDBJ whole genome shotgun (WGS) entry which is preliminary data.</text>
</comment>
<evidence type="ECO:0000256" key="2">
    <source>
        <dbReference type="ARBA" id="ARBA00023239"/>
    </source>
</evidence>
<feature type="signal peptide" evidence="3">
    <location>
        <begin position="1"/>
        <end position="21"/>
    </location>
</feature>
<dbReference type="SUPFAM" id="SSF48230">
    <property type="entry name" value="Chondroitin AC/alginate lyase"/>
    <property type="match status" value="1"/>
</dbReference>
<dbReference type="AlphaFoldDB" id="A0A9P5XUN7"/>
<dbReference type="GO" id="GO:0016829">
    <property type="term" value="F:lyase activity"/>
    <property type="evidence" value="ECO:0007669"/>
    <property type="project" value="UniProtKB-KW"/>
</dbReference>
<keyword evidence="1 3" id="KW-0732">Signal</keyword>
<dbReference type="EMBL" id="MU150355">
    <property type="protein sequence ID" value="KAF9457908.1"/>
    <property type="molecule type" value="Genomic_DNA"/>
</dbReference>